<reference evidence="13 14" key="1">
    <citation type="submission" date="2019-06" db="EMBL/GenBank/DDBJ databases">
        <title>Whole genome sequence for Cellvibrionaceae sp. R142.</title>
        <authorList>
            <person name="Wang G."/>
        </authorList>
    </citation>
    <scope>NUCLEOTIDE SEQUENCE [LARGE SCALE GENOMIC DNA]</scope>
    <source>
        <strain evidence="13 14">R142</strain>
    </source>
</reference>
<accession>A0A545U6N0</accession>
<dbReference type="PROSITE" id="PS52016">
    <property type="entry name" value="TONB_DEPENDENT_REC_3"/>
    <property type="match status" value="1"/>
</dbReference>
<dbReference type="Proteomes" id="UP000319732">
    <property type="component" value="Unassembled WGS sequence"/>
</dbReference>
<evidence type="ECO:0000256" key="5">
    <source>
        <dbReference type="ARBA" id="ARBA00023077"/>
    </source>
</evidence>
<keyword evidence="7 8" id="KW-0998">Cell outer membrane</keyword>
<evidence type="ECO:0000256" key="10">
    <source>
        <dbReference type="SAM" id="SignalP"/>
    </source>
</evidence>
<keyword evidence="6 8" id="KW-0472">Membrane</keyword>
<gene>
    <name evidence="13" type="ORF">FKG94_02750</name>
</gene>
<dbReference type="AlphaFoldDB" id="A0A545U6N0"/>
<dbReference type="Pfam" id="PF00593">
    <property type="entry name" value="TonB_dep_Rec_b-barrel"/>
    <property type="match status" value="1"/>
</dbReference>
<evidence type="ECO:0000259" key="12">
    <source>
        <dbReference type="Pfam" id="PF07715"/>
    </source>
</evidence>
<evidence type="ECO:0000256" key="7">
    <source>
        <dbReference type="ARBA" id="ARBA00023237"/>
    </source>
</evidence>
<feature type="chain" id="PRO_5021859966" evidence="10">
    <location>
        <begin position="23"/>
        <end position="750"/>
    </location>
</feature>
<sequence>MRKVRLAAAVAAVVSNSVASFSATGAEATEAGQVVESRFHEEITIVGSQDEVRNATGSAHFIGAEELQQFAYSDIQRIARQVPGVSIQVEDGYGLRPNISIRGVATERSGRITLLEDNVLIAPAPYSAPSAYYFPTVGRMHAFEVVKGPAAITQGPYTIGGALNMVSTPIPQDLGGDLLFEAGEDTTYRMHATYGGELNNGFGFLLETHQWQSDGFQDIDRSGSDTGLDIKDYTVKLSYAPEGSPHSVKLKLQYADQDSNQSYLGLTDADFNDDAFRRYGLSALDNIETEHEQVILRYQFQISDALSLSATAYNNEHERDWFKTEGVDLDGSANAGDFDRTSWASIINAINSGDSVDGFSPAQLQGILDGTQDTVAGSIQLRSNAREYYSRGIQLGLNWEGQLGGATHSLEVGVRVHEDEEDRLQRNSTYSQRGGALVLDDLGELGNAGNRVQEAEALAVHIYDRIEFGDWVFTPGLRYEDIEQKRTRYNDGAARTFRDSRENDTSVWLPGLGVLYNVNDEVVLLGGVHKGFTAPSNSPGVEEEEAINYELGVRYQSANLSTEVVAFLSDYDNLLGECTSSSGSDCEIGEAFNGDAATVKGIEVLASANLMSGDTFAVPLTFTYTYIDGEFDTDIADTDFFGDVNEGDPIPYIPENQFQLTVGIEQVRWAAYLNANYVDEVCVRASCEAFEETDDSLTVDLSGNYQLTEQLNLFARVENLTGEEDILGRQPYGARPNKDRTASVGVRFSF</sequence>
<protein>
    <submittedName>
        <fullName evidence="13">TonB-dependent receptor</fullName>
    </submittedName>
</protein>
<organism evidence="13 14">
    <name type="scientific">Exilibacterium tricleocarpae</name>
    <dbReference type="NCBI Taxonomy" id="2591008"/>
    <lineage>
        <taxon>Bacteria</taxon>
        <taxon>Pseudomonadati</taxon>
        <taxon>Pseudomonadota</taxon>
        <taxon>Gammaproteobacteria</taxon>
        <taxon>Cellvibrionales</taxon>
        <taxon>Cellvibrionaceae</taxon>
        <taxon>Exilibacterium</taxon>
    </lineage>
</organism>
<dbReference type="InterPro" id="IPR012910">
    <property type="entry name" value="Plug_dom"/>
</dbReference>
<dbReference type="PANTHER" id="PTHR30442:SF0">
    <property type="entry name" value="FE(3+) DICITRATE TRANSPORT PROTEIN FECA"/>
    <property type="match status" value="1"/>
</dbReference>
<dbReference type="InterPro" id="IPR037066">
    <property type="entry name" value="Plug_dom_sf"/>
</dbReference>
<evidence type="ECO:0000313" key="14">
    <source>
        <dbReference type="Proteomes" id="UP000319732"/>
    </source>
</evidence>
<evidence type="ECO:0000256" key="8">
    <source>
        <dbReference type="PROSITE-ProRule" id="PRU01360"/>
    </source>
</evidence>
<keyword evidence="13" id="KW-0675">Receptor</keyword>
<keyword evidence="2 8" id="KW-0813">Transport</keyword>
<dbReference type="InterPro" id="IPR000531">
    <property type="entry name" value="Beta-barrel_TonB"/>
</dbReference>
<dbReference type="EMBL" id="VHSG01000004">
    <property type="protein sequence ID" value="TQV85125.1"/>
    <property type="molecule type" value="Genomic_DNA"/>
</dbReference>
<comment type="subcellular location">
    <subcellularLocation>
        <location evidence="1 8">Cell outer membrane</location>
        <topology evidence="1 8">Multi-pass membrane protein</topology>
    </subcellularLocation>
</comment>
<dbReference type="GO" id="GO:0009279">
    <property type="term" value="C:cell outer membrane"/>
    <property type="evidence" value="ECO:0007669"/>
    <property type="project" value="UniProtKB-SubCell"/>
</dbReference>
<evidence type="ECO:0000256" key="3">
    <source>
        <dbReference type="ARBA" id="ARBA00022452"/>
    </source>
</evidence>
<dbReference type="Pfam" id="PF07715">
    <property type="entry name" value="Plug"/>
    <property type="match status" value="1"/>
</dbReference>
<comment type="similarity">
    <text evidence="8 9">Belongs to the TonB-dependent receptor family.</text>
</comment>
<dbReference type="Gene3D" id="2.40.170.20">
    <property type="entry name" value="TonB-dependent receptor, beta-barrel domain"/>
    <property type="match status" value="1"/>
</dbReference>
<dbReference type="SUPFAM" id="SSF56935">
    <property type="entry name" value="Porins"/>
    <property type="match status" value="1"/>
</dbReference>
<keyword evidence="3 8" id="KW-1134">Transmembrane beta strand</keyword>
<feature type="signal peptide" evidence="10">
    <location>
        <begin position="1"/>
        <end position="22"/>
    </location>
</feature>
<evidence type="ECO:0000259" key="11">
    <source>
        <dbReference type="Pfam" id="PF00593"/>
    </source>
</evidence>
<feature type="domain" description="TonB-dependent receptor plug" evidence="12">
    <location>
        <begin position="52"/>
        <end position="162"/>
    </location>
</feature>
<name>A0A545U6N0_9GAMM</name>
<dbReference type="GO" id="GO:0033214">
    <property type="term" value="P:siderophore-iron import into cell"/>
    <property type="evidence" value="ECO:0007669"/>
    <property type="project" value="TreeGrafter"/>
</dbReference>
<comment type="caution">
    <text evidence="13">The sequence shown here is derived from an EMBL/GenBank/DDBJ whole genome shotgun (WGS) entry which is preliminary data.</text>
</comment>
<evidence type="ECO:0000256" key="2">
    <source>
        <dbReference type="ARBA" id="ARBA00022448"/>
    </source>
</evidence>
<feature type="domain" description="TonB-dependent receptor-like beta-barrel" evidence="11">
    <location>
        <begin position="270"/>
        <end position="720"/>
    </location>
</feature>
<evidence type="ECO:0000256" key="1">
    <source>
        <dbReference type="ARBA" id="ARBA00004571"/>
    </source>
</evidence>
<dbReference type="InterPro" id="IPR039426">
    <property type="entry name" value="TonB-dep_rcpt-like"/>
</dbReference>
<keyword evidence="5 9" id="KW-0798">TonB box</keyword>
<dbReference type="PANTHER" id="PTHR30442">
    <property type="entry name" value="IRON III DICITRATE TRANSPORT PROTEIN FECA"/>
    <property type="match status" value="1"/>
</dbReference>
<proteinExistence type="inferred from homology"/>
<dbReference type="RefSeq" id="WP_142902672.1">
    <property type="nucleotide sequence ID" value="NZ_ML660088.1"/>
</dbReference>
<dbReference type="OrthoDB" id="9760494at2"/>
<keyword evidence="4 8" id="KW-0812">Transmembrane</keyword>
<evidence type="ECO:0000256" key="6">
    <source>
        <dbReference type="ARBA" id="ARBA00023136"/>
    </source>
</evidence>
<evidence type="ECO:0000256" key="4">
    <source>
        <dbReference type="ARBA" id="ARBA00022692"/>
    </source>
</evidence>
<evidence type="ECO:0000313" key="13">
    <source>
        <dbReference type="EMBL" id="TQV85125.1"/>
    </source>
</evidence>
<dbReference type="InterPro" id="IPR036942">
    <property type="entry name" value="Beta-barrel_TonB_sf"/>
</dbReference>
<dbReference type="Gene3D" id="2.170.130.10">
    <property type="entry name" value="TonB-dependent receptor, plug domain"/>
    <property type="match status" value="1"/>
</dbReference>
<evidence type="ECO:0000256" key="9">
    <source>
        <dbReference type="RuleBase" id="RU003357"/>
    </source>
</evidence>
<keyword evidence="10" id="KW-0732">Signal</keyword>
<keyword evidence="14" id="KW-1185">Reference proteome</keyword>